<evidence type="ECO:0000259" key="14">
    <source>
        <dbReference type="Pfam" id="PF20696"/>
    </source>
</evidence>
<evidence type="ECO:0000256" key="9">
    <source>
        <dbReference type="ARBA" id="ARBA00023211"/>
    </source>
</evidence>
<comment type="subunit">
    <text evidence="11">Homohexamer.</text>
</comment>
<feature type="domain" description="3-octaprenyl-4-hydroxybenzoate carboxy-lyase-like C-terminal" evidence="14">
    <location>
        <begin position="357"/>
        <end position="481"/>
    </location>
</feature>
<dbReference type="PANTHER" id="PTHR30108">
    <property type="entry name" value="3-OCTAPRENYL-4-HYDROXYBENZOATE CARBOXY-LYASE-RELATED"/>
    <property type="match status" value="1"/>
</dbReference>
<keyword evidence="10 11" id="KW-0456">Lyase</keyword>
<dbReference type="RefSeq" id="WP_150567389.1">
    <property type="nucleotide sequence ID" value="NZ_CABPSD010000008.1"/>
</dbReference>
<keyword evidence="4 11" id="KW-0288">FMN</keyword>
<evidence type="ECO:0000256" key="4">
    <source>
        <dbReference type="ARBA" id="ARBA00022643"/>
    </source>
</evidence>
<evidence type="ECO:0000313" key="15">
    <source>
        <dbReference type="EMBL" id="VVE19000.1"/>
    </source>
</evidence>
<dbReference type="InterPro" id="IPR023677">
    <property type="entry name" value="UbiD_bacteria"/>
</dbReference>
<dbReference type="EMBL" id="CABPSD010000008">
    <property type="protein sequence ID" value="VVE19000.1"/>
    <property type="molecule type" value="Genomic_DNA"/>
</dbReference>
<dbReference type="Pfam" id="PF20696">
    <property type="entry name" value="UbiD_C"/>
    <property type="match status" value="1"/>
</dbReference>
<keyword evidence="16" id="KW-1185">Reference proteome</keyword>
<dbReference type="AlphaFoldDB" id="A0A5E4W6V8"/>
<dbReference type="InterPro" id="IPR049381">
    <property type="entry name" value="UbiD-like_C"/>
</dbReference>
<comment type="catalytic activity">
    <reaction evidence="11">
        <text>a 4-hydroxy-3-(all-trans-polyprenyl)benzoate + H(+) = a 2-(all-trans-polyprenyl)phenol + CO2</text>
        <dbReference type="Rhea" id="RHEA:41680"/>
        <dbReference type="Rhea" id="RHEA-COMP:9514"/>
        <dbReference type="Rhea" id="RHEA-COMP:9516"/>
        <dbReference type="ChEBI" id="CHEBI:1269"/>
        <dbReference type="ChEBI" id="CHEBI:15378"/>
        <dbReference type="ChEBI" id="CHEBI:16526"/>
        <dbReference type="ChEBI" id="CHEBI:78396"/>
        <dbReference type="EC" id="4.1.1.98"/>
    </reaction>
</comment>
<comment type="function">
    <text evidence="11">Catalyzes the decarboxylation of 3-octaprenyl-4-hydroxy benzoate to 2-octaprenylphenol, an intermediate step in ubiquinone biosynthesis.</text>
</comment>
<keyword evidence="3 11" id="KW-0285">Flavoprotein</keyword>
<comment type="cofactor">
    <cofactor evidence="11">
        <name>Mn(2+)</name>
        <dbReference type="ChEBI" id="CHEBI:29035"/>
    </cofactor>
</comment>
<name>A0A5E4W6V8_9BURK</name>
<gene>
    <name evidence="11" type="primary">ubiD</name>
    <name evidence="15" type="ORF">PMO31116_03002</name>
</gene>
<dbReference type="Proteomes" id="UP000368474">
    <property type="component" value="Unassembled WGS sequence"/>
</dbReference>
<comment type="pathway">
    <text evidence="11">Cofactor biosynthesis; ubiquinone biosynthesis.</text>
</comment>
<feature type="binding site" evidence="11">
    <location>
        <position position="176"/>
    </location>
    <ligand>
        <name>Mn(2+)</name>
        <dbReference type="ChEBI" id="CHEBI:29035"/>
    </ligand>
</feature>
<evidence type="ECO:0000313" key="16">
    <source>
        <dbReference type="Proteomes" id="UP000368474"/>
    </source>
</evidence>
<feature type="binding site" evidence="11">
    <location>
        <begin position="193"/>
        <end position="195"/>
    </location>
    <ligand>
        <name>prenylated FMN</name>
        <dbReference type="ChEBI" id="CHEBI:87746"/>
    </ligand>
</feature>
<dbReference type="Gene3D" id="3.40.1670.10">
    <property type="entry name" value="UbiD C-terminal domain-like"/>
    <property type="match status" value="1"/>
</dbReference>
<dbReference type="SUPFAM" id="SSF143968">
    <property type="entry name" value="UbiD C-terminal domain-like"/>
    <property type="match status" value="1"/>
</dbReference>
<keyword evidence="2 11" id="KW-1003">Cell membrane</keyword>
<keyword evidence="7 11" id="KW-0210">Decarboxylase</keyword>
<dbReference type="Gene3D" id="1.20.5.570">
    <property type="entry name" value="Single helix bin"/>
    <property type="match status" value="1"/>
</dbReference>
<keyword evidence="9 11" id="KW-0464">Manganese</keyword>
<reference evidence="15 16" key="1">
    <citation type="submission" date="2019-08" db="EMBL/GenBank/DDBJ databases">
        <authorList>
            <person name="Peeters C."/>
        </authorList>
    </citation>
    <scope>NUCLEOTIDE SEQUENCE [LARGE SCALE GENOMIC DNA]</scope>
    <source>
        <strain evidence="15 16">LMG 31116</strain>
    </source>
</reference>
<feature type="active site" description="Proton donor" evidence="11">
    <location>
        <position position="316"/>
    </location>
</feature>
<feature type="binding site" evidence="11">
    <location>
        <position position="242"/>
    </location>
    <ligand>
        <name>Mn(2+)</name>
        <dbReference type="ChEBI" id="CHEBI:29035"/>
    </ligand>
</feature>
<evidence type="ECO:0000256" key="7">
    <source>
        <dbReference type="ARBA" id="ARBA00022793"/>
    </source>
</evidence>
<organism evidence="15 16">
    <name type="scientific">Pandoraea morbifera</name>
    <dbReference type="NCBI Taxonomy" id="2508300"/>
    <lineage>
        <taxon>Bacteria</taxon>
        <taxon>Pseudomonadati</taxon>
        <taxon>Pseudomonadota</taxon>
        <taxon>Betaproteobacteria</taxon>
        <taxon>Burkholderiales</taxon>
        <taxon>Burkholderiaceae</taxon>
        <taxon>Pandoraea</taxon>
    </lineage>
</organism>
<evidence type="ECO:0000256" key="2">
    <source>
        <dbReference type="ARBA" id="ARBA00022475"/>
    </source>
</evidence>
<dbReference type="GO" id="GO:0008694">
    <property type="term" value="F:4-hydroxy-3-polyprenylbenzoate decarboxylase activity"/>
    <property type="evidence" value="ECO:0007669"/>
    <property type="project" value="UniProtKB-UniRule"/>
</dbReference>
<evidence type="ECO:0000256" key="1">
    <source>
        <dbReference type="ARBA" id="ARBA00010021"/>
    </source>
</evidence>
<feature type="domain" description="3-octaprenyl-4-hydroxybenzoate carboxy-lyase-like Rift-related" evidence="12">
    <location>
        <begin position="126"/>
        <end position="351"/>
    </location>
</feature>
<keyword evidence="8 11" id="KW-0472">Membrane</keyword>
<evidence type="ECO:0000256" key="6">
    <source>
        <dbReference type="ARBA" id="ARBA00022723"/>
    </source>
</evidence>
<keyword evidence="6 11" id="KW-0479">Metal-binding</keyword>
<dbReference type="InterPro" id="IPR002830">
    <property type="entry name" value="UbiD"/>
</dbReference>
<dbReference type="FunFam" id="3.40.1670.10:FF:000001">
    <property type="entry name" value="3-octaprenyl-4-hydroxybenzoate carboxy-lyase"/>
    <property type="match status" value="1"/>
</dbReference>
<evidence type="ECO:0000256" key="11">
    <source>
        <dbReference type="HAMAP-Rule" id="MF_01636"/>
    </source>
</evidence>
<dbReference type="GO" id="GO:0005829">
    <property type="term" value="C:cytosol"/>
    <property type="evidence" value="ECO:0007669"/>
    <property type="project" value="TreeGrafter"/>
</dbReference>
<dbReference type="InterPro" id="IPR049383">
    <property type="entry name" value="UbiD-like_N"/>
</dbReference>
<comment type="subcellular location">
    <subcellularLocation>
        <location evidence="11">Cell membrane</location>
        <topology evidence="11">Peripheral membrane protein</topology>
    </subcellularLocation>
</comment>
<dbReference type="NCBIfam" id="TIGR00148">
    <property type="entry name" value="UbiD family decarboxylase"/>
    <property type="match status" value="2"/>
</dbReference>
<dbReference type="SUPFAM" id="SSF50475">
    <property type="entry name" value="FMN-binding split barrel"/>
    <property type="match status" value="1"/>
</dbReference>
<dbReference type="GO" id="GO:0046872">
    <property type="term" value="F:metal ion binding"/>
    <property type="evidence" value="ECO:0007669"/>
    <property type="project" value="UniProtKB-KW"/>
</dbReference>
<sequence length="516" mass="57193">MKYLDLRDFTAQLERSGQLRRVDVPVSPVLEMTALADRVLKAAGPALWFERPTGYDMPVLANLFGTPERVALGMGVEKGENALSSLRDIGRLLSTLKEPEPPRGLKDAGKLLGMAKAVWDMAPKEVSAPVCQEIVWEGEDVDLGRLPIQTCWPGDAAPLITWGLVITKGPNRKRQNLGIYRQQVMGRNQVIMRWLAHRGGALDFREFAQANPGKPFPIAVALGADPATMLGAVTPVPDTLSEYQFAGLLRGSRTELAKCLTPGLESLRVPARAEIVLEGFIYPADQPPAVPDGVPPPPSRGATAGYAHALEGPYGDHTGYYNEQEWFPVFTVERITLRRNAVYHSTYTGKPPDEPAVLGVALNEVFVPLLQKQFPEITDFYLPPEGCSYRMAIVQMKKAYPGHAKRVMFGVWSFLRQFMYTKFIVVVDEDVDIRDWKEVIWAITTRVDPTRDTTLVDQTPIDYLDFASPKAGLGSKMGIDATNKWPGETSREWGRPIEMTADVDARMAALYRDLGL</sequence>
<evidence type="ECO:0000256" key="10">
    <source>
        <dbReference type="ARBA" id="ARBA00023239"/>
    </source>
</evidence>
<dbReference type="GO" id="GO:0005886">
    <property type="term" value="C:plasma membrane"/>
    <property type="evidence" value="ECO:0007669"/>
    <property type="project" value="UniProtKB-SubCell"/>
</dbReference>
<dbReference type="HAMAP" id="MF_01636">
    <property type="entry name" value="UbiD"/>
    <property type="match status" value="1"/>
</dbReference>
<protein>
    <recommendedName>
        <fullName evidence="11">3-octaprenyl-4-hydroxybenzoate carboxy-lyase</fullName>
        <ecNumber evidence="11">4.1.1.98</ecNumber>
    </recommendedName>
    <alternativeName>
        <fullName evidence="11">Polyprenyl p-hydroxybenzoate decarboxylase</fullName>
    </alternativeName>
</protein>
<dbReference type="Pfam" id="PF20695">
    <property type="entry name" value="UbiD_N"/>
    <property type="match status" value="1"/>
</dbReference>
<feature type="binding site" evidence="11">
    <location>
        <begin position="179"/>
        <end position="181"/>
    </location>
    <ligand>
        <name>prenylated FMN</name>
        <dbReference type="ChEBI" id="CHEBI:87746"/>
    </ligand>
</feature>
<proteinExistence type="inferred from homology"/>
<dbReference type="PANTHER" id="PTHR30108:SF17">
    <property type="entry name" value="FERULIC ACID DECARBOXYLASE 1"/>
    <property type="match status" value="1"/>
</dbReference>
<comment type="cofactor">
    <cofactor evidence="11">
        <name>prenylated FMN</name>
        <dbReference type="ChEBI" id="CHEBI:87746"/>
    </cofactor>
    <text evidence="11">Binds 1 prenylated FMN per subunit.</text>
</comment>
<evidence type="ECO:0000256" key="3">
    <source>
        <dbReference type="ARBA" id="ARBA00022630"/>
    </source>
</evidence>
<dbReference type="InterPro" id="IPR048304">
    <property type="entry name" value="UbiD_Rift_dom"/>
</dbReference>
<dbReference type="GO" id="GO:0006744">
    <property type="term" value="P:ubiquinone biosynthetic process"/>
    <property type="evidence" value="ECO:0007669"/>
    <property type="project" value="UniProtKB-UniRule"/>
</dbReference>
<keyword evidence="5 11" id="KW-0831">Ubiquinone biosynthesis</keyword>
<evidence type="ECO:0000256" key="5">
    <source>
        <dbReference type="ARBA" id="ARBA00022688"/>
    </source>
</evidence>
<feature type="binding site" evidence="11">
    <location>
        <begin position="198"/>
        <end position="199"/>
    </location>
    <ligand>
        <name>prenylated FMN</name>
        <dbReference type="ChEBI" id="CHEBI:87746"/>
    </ligand>
</feature>
<dbReference type="Pfam" id="PF01977">
    <property type="entry name" value="UbiD"/>
    <property type="match status" value="1"/>
</dbReference>
<comment type="similarity">
    <text evidence="1 11">Belongs to the UbiD family.</text>
</comment>
<evidence type="ECO:0000259" key="13">
    <source>
        <dbReference type="Pfam" id="PF20695"/>
    </source>
</evidence>
<dbReference type="UniPathway" id="UPA00232"/>
<evidence type="ECO:0000256" key="8">
    <source>
        <dbReference type="ARBA" id="ARBA00023136"/>
    </source>
</evidence>
<accession>A0A5E4W6V8</accession>
<evidence type="ECO:0000259" key="12">
    <source>
        <dbReference type="Pfam" id="PF01977"/>
    </source>
</evidence>
<dbReference type="EC" id="4.1.1.98" evidence="11"/>
<feature type="domain" description="3-octaprenyl-4-hydroxybenzoate carboxy-lyase-like N-terminal" evidence="13">
    <location>
        <begin position="11"/>
        <end position="80"/>
    </location>
</feature>